<dbReference type="AlphaFoldDB" id="S0G1F2"/>
<sequence>MDINDLKNDLKELNETNKETKDFLEKIDKKIEELDSKYAKTMDFAKKHWQRKMERER</sequence>
<evidence type="ECO:0000313" key="3">
    <source>
        <dbReference type="Proteomes" id="UP000014216"/>
    </source>
</evidence>
<proteinExistence type="predicted"/>
<dbReference type="Proteomes" id="UP000014216">
    <property type="component" value="Unassembled WGS sequence"/>
</dbReference>
<evidence type="ECO:0000256" key="1">
    <source>
        <dbReference type="SAM" id="Coils"/>
    </source>
</evidence>
<name>S0G1F2_9BACT</name>
<keyword evidence="3" id="KW-1185">Reference proteome</keyword>
<organism evidence="2 3">
    <name type="scientific">Desulfotignum phosphitoxidans DSM 13687</name>
    <dbReference type="NCBI Taxonomy" id="1286635"/>
    <lineage>
        <taxon>Bacteria</taxon>
        <taxon>Pseudomonadati</taxon>
        <taxon>Thermodesulfobacteriota</taxon>
        <taxon>Desulfobacteria</taxon>
        <taxon>Desulfobacterales</taxon>
        <taxon>Desulfobacteraceae</taxon>
        <taxon>Desulfotignum</taxon>
    </lineage>
</organism>
<evidence type="ECO:0000313" key="2">
    <source>
        <dbReference type="EMBL" id="EMS77541.1"/>
    </source>
</evidence>
<comment type="caution">
    <text evidence="2">The sequence shown here is derived from an EMBL/GenBank/DDBJ whole genome shotgun (WGS) entry which is preliminary data.</text>
</comment>
<feature type="coiled-coil region" evidence="1">
    <location>
        <begin position="3"/>
        <end position="33"/>
    </location>
</feature>
<keyword evidence="1" id="KW-0175">Coiled coil</keyword>
<dbReference type="RefSeq" id="WP_006968440.1">
    <property type="nucleotide sequence ID" value="NZ_APJX01000014.1"/>
</dbReference>
<accession>S0G1F2</accession>
<protein>
    <submittedName>
        <fullName evidence="2">Uncharacterized protein</fullName>
    </submittedName>
</protein>
<reference evidence="2 3" key="1">
    <citation type="journal article" date="2013" name="Genome Announc.">
        <title>Draft Genome Sequence of Desulfotignum phosphitoxidans DSM 13687 Strain FiPS-3.</title>
        <authorList>
            <person name="Poehlein A."/>
            <person name="Daniel R."/>
            <person name="Simeonova D.D."/>
        </authorList>
    </citation>
    <scope>NUCLEOTIDE SEQUENCE [LARGE SCALE GENOMIC DNA]</scope>
    <source>
        <strain evidence="2 3">DSM 13687</strain>
    </source>
</reference>
<dbReference type="EMBL" id="APJX01000014">
    <property type="protein sequence ID" value="EMS77541.1"/>
    <property type="molecule type" value="Genomic_DNA"/>
</dbReference>
<gene>
    <name evidence="2" type="ORF">Dpo_14c00240</name>
</gene>